<dbReference type="NCBIfam" id="NF038117">
    <property type="entry name" value="choice_anch_I"/>
    <property type="match status" value="1"/>
</dbReference>
<proteinExistence type="predicted"/>
<dbReference type="Proteomes" id="UP001375382">
    <property type="component" value="Unassembled WGS sequence"/>
</dbReference>
<evidence type="ECO:0000313" key="4">
    <source>
        <dbReference type="Proteomes" id="UP001375382"/>
    </source>
</evidence>
<feature type="compositionally biased region" description="Basic and acidic residues" evidence="1">
    <location>
        <begin position="486"/>
        <end position="500"/>
    </location>
</feature>
<dbReference type="Pfam" id="PF22494">
    <property type="entry name" value="choice_anch_I"/>
    <property type="match status" value="1"/>
</dbReference>
<dbReference type="InterPro" id="IPR055188">
    <property type="entry name" value="Choice_anch_I"/>
</dbReference>
<organism evidence="3 4">
    <name type="scientific">Rheinheimera muenzenbergensis</name>
    <dbReference type="NCBI Taxonomy" id="1193628"/>
    <lineage>
        <taxon>Bacteria</taxon>
        <taxon>Pseudomonadati</taxon>
        <taxon>Pseudomonadota</taxon>
        <taxon>Gammaproteobacteria</taxon>
        <taxon>Chromatiales</taxon>
        <taxon>Chromatiaceae</taxon>
        <taxon>Rheinheimera</taxon>
    </lineage>
</organism>
<dbReference type="PROSITE" id="PS51257">
    <property type="entry name" value="PROKAR_LIPOPROTEIN"/>
    <property type="match status" value="1"/>
</dbReference>
<dbReference type="RefSeq" id="WP_335735686.1">
    <property type="nucleotide sequence ID" value="NZ_JALAAR010000006.1"/>
</dbReference>
<feature type="region of interest" description="Disordered" evidence="1">
    <location>
        <begin position="25"/>
        <end position="49"/>
    </location>
</feature>
<feature type="compositionally biased region" description="Gly residues" evidence="1">
    <location>
        <begin position="34"/>
        <end position="43"/>
    </location>
</feature>
<dbReference type="Gene3D" id="2.130.10.10">
    <property type="entry name" value="YVTN repeat-like/Quinoprotein amine dehydrogenase"/>
    <property type="match status" value="1"/>
</dbReference>
<dbReference type="EMBL" id="JALAAR010000006">
    <property type="protein sequence ID" value="MEH8017276.1"/>
    <property type="molecule type" value="Genomic_DNA"/>
</dbReference>
<feature type="domain" description="Choice-of-anchor I" evidence="2">
    <location>
        <begin position="135"/>
        <end position="545"/>
    </location>
</feature>
<feature type="region of interest" description="Disordered" evidence="1">
    <location>
        <begin position="483"/>
        <end position="503"/>
    </location>
</feature>
<name>A0ABU8C5R8_9GAMM</name>
<evidence type="ECO:0000313" key="3">
    <source>
        <dbReference type="EMBL" id="MEH8017276.1"/>
    </source>
</evidence>
<evidence type="ECO:0000259" key="2">
    <source>
        <dbReference type="Pfam" id="PF22494"/>
    </source>
</evidence>
<dbReference type="InterPro" id="IPR015943">
    <property type="entry name" value="WD40/YVTN_repeat-like_dom_sf"/>
</dbReference>
<comment type="caution">
    <text evidence="3">The sequence shown here is derived from an EMBL/GenBank/DDBJ whole genome shotgun (WGS) entry which is preliminary data.</text>
</comment>
<dbReference type="PANTHER" id="PTHR46928">
    <property type="entry name" value="MESENCHYME-SPECIFIC CELL SURFACE GLYCOPROTEIN"/>
    <property type="match status" value="1"/>
</dbReference>
<sequence>MLKRSLLALSIMTILSGCSLDGDDGATGPAGPAGPTGGSGQTGQPGKNLPRDLSIEVVGRFNTGIYGKAAAEIVQFHKASNSAFAINAAENRIEVISLANLPVAAVGNGITDDSLSSVPFTFPGSVNVKDSNGNDVSMALGEATSIAIYGDMLAIAVAAPQKTDIGAVLFYSLTATGSGTFVKAVAAGALPDMVTFTPDGTKVLVANEGEPDTDYNADPEGSISVINITAGAPADLAQSINLTTDMHFSSDLLSASDYDTDAKRRNLLQTAGVKFAGPAGTTVAQDLEPEYITVAADSKTAWVSLQEANAIGIIDLTAMTIEVKALGMKDWGQYLMDYSNEDEVASFRKLPNVYGLYQPDSIASYQWNGATFIVSANEGDSRDWDAYSEDIRAADIIDPDELNKTFSTELQALYDATGAEDGLGRLKVTAALVDPDNDGVVEKLYAYGARSFSIWDQNINMVYDSGDDFGRISAAILGNNFNSAHTENKGDNRSDDKGGEPEAIDVGTIEGRTYAFIAQERSGDLFVYDVTNPFQTSFVSHYINRDFDAEFELDDELADPCDSSEGMDCTEVPLAGDLGPESIKFVPASDSPNGNPLLIIGNEVSGSVTVYQVTELQ</sequence>
<dbReference type="PANTHER" id="PTHR46928:SF1">
    <property type="entry name" value="MESENCHYME-SPECIFIC CELL SURFACE GLYCOPROTEIN"/>
    <property type="match status" value="1"/>
</dbReference>
<reference evidence="3 4" key="1">
    <citation type="journal article" date="2023" name="Ecotoxicol. Environ. Saf.">
        <title>Mercury remediation potential of mercury-resistant strain Rheinheimera metallidurans sp. nov. isolated from a municipal waste dumping site.</title>
        <authorList>
            <person name="Yadav V."/>
            <person name="Manjhi A."/>
            <person name="Vadakedath N."/>
        </authorList>
    </citation>
    <scope>NUCLEOTIDE SEQUENCE [LARGE SCALE GENOMIC DNA]</scope>
    <source>
        <strain evidence="3 4">E-49</strain>
    </source>
</reference>
<keyword evidence="4" id="KW-1185">Reference proteome</keyword>
<dbReference type="SUPFAM" id="SSF50969">
    <property type="entry name" value="YVTN repeat-like/Quinoprotein amine dehydrogenase"/>
    <property type="match status" value="1"/>
</dbReference>
<protein>
    <submittedName>
        <fullName evidence="3">Collagen-like protein</fullName>
    </submittedName>
</protein>
<gene>
    <name evidence="3" type="ORF">MN202_08530</name>
</gene>
<dbReference type="InterPro" id="IPR011044">
    <property type="entry name" value="Quino_amine_DH_bsu"/>
</dbReference>
<evidence type="ECO:0000256" key="1">
    <source>
        <dbReference type="SAM" id="MobiDB-lite"/>
    </source>
</evidence>
<dbReference type="InterPro" id="IPR052956">
    <property type="entry name" value="Mesenchyme-surface_protein"/>
</dbReference>
<accession>A0ABU8C5R8</accession>